<dbReference type="PANTHER" id="PTHR14226">
    <property type="entry name" value="NEUROPATHY TARGET ESTERASE/SWISS CHEESE D.MELANOGASTER"/>
    <property type="match status" value="1"/>
</dbReference>
<gene>
    <name evidence="10" type="ORF">A2519_17820</name>
</gene>
<evidence type="ECO:0000256" key="6">
    <source>
        <dbReference type="PROSITE-ProRule" id="PRU01161"/>
    </source>
</evidence>
<dbReference type="CDD" id="cd07205">
    <property type="entry name" value="Pat_PNPLA6_PNPLA7_NTE1_like"/>
    <property type="match status" value="1"/>
</dbReference>
<feature type="short sequence motif" description="DGA/G" evidence="6">
    <location>
        <begin position="225"/>
        <end position="227"/>
    </location>
</feature>
<evidence type="ECO:0000259" key="9">
    <source>
        <dbReference type="PROSITE" id="PS51779"/>
    </source>
</evidence>
<dbReference type="InterPro" id="IPR034746">
    <property type="entry name" value="POTRA"/>
</dbReference>
<feature type="short sequence motif" description="GXGXXG" evidence="6">
    <location>
        <begin position="50"/>
        <end position="55"/>
    </location>
</feature>
<dbReference type="InterPro" id="IPR002641">
    <property type="entry name" value="PNPLA_dom"/>
</dbReference>
<sequence length="904" mass="100126">MKICAAILLSALLCCGFSIPDPAADTLVGALGPVKFYREKKPVVGLVLCGGGARGFAHIGVIKALEREGIYPDVVVGTSMGSAIGGFYATGITGEELEQMALSVNWKKIFAAEAERRDKFFTQKKGEEDYILEFRFTGGEIMLPTALTSGQQLISLFLEKTIGFDYASGFNFDNLPRKFRAVATDLVSAKMVVLGKGCLAEAMRASLAVPFVFTPFTLNNRQLVDGGFMNILPIDVAKSMGAEVIIAVDVKPVLYTEEELTNPISFIDQIVAICLISQENRPVRDSAIVINPELGRHGSADFDDITRLISEGELIAMQRMTDIRKEIARLSAVKTADTGAITIQSIKINNLKLTAFNDIFPLLNLEPEQTVSKERVRQAARSLYNSGWFDSVWVVVDTLASSECALEFSIREHESIRKIEFVGNTVFPDSALEALFPLKAGMPLNRVRAEEGCKAITSAYAEKGYALGGVREMRAEAGTLRIIIGEGRIQSIAVEGNTRTNESIITREMSMLAGKRFSIADALRDIRALYATGLFSHVYITLDEKADDIALNVKVEERPFQVFQAGARYDNVRMLEGFLRFKALNFAHRGYALTGRLQYGLRREKYLLSLKTDRIFQTFLAAESKVYYYRDRKFTVDVNDSTLYSFNMLRKLGTMFTLAHQIGRMGKLSYLFYLEHYKSNQEEIDFGPINSYGKGLRVFSIRTEFDTYDKVDFPSRGFDVFSSIDLGLDIIGQHQAFFNFTLTAANVLPLSENNALLPALFMSLSDVALPDPVKNYMGGSTELKMNDNLAFNNSFPLYGYAEQAFTGDILMIGRLAYRLRLPRSSYLFLVANAGKTWPKADFAWNQLGAAIAEESFKGVGAALAMDIPKVGPAQVTVSMPVLVNNQAYAQTLSKTIYVSIGHNF</sequence>
<dbReference type="GO" id="GO:0016042">
    <property type="term" value="P:lipid catabolic process"/>
    <property type="evidence" value="ECO:0007669"/>
    <property type="project" value="UniProtKB-UniRule"/>
</dbReference>
<organism evidence="10 11">
    <name type="scientific">Candidatus Raymondbacteria bacterium RIFOXYD12_FULL_49_13</name>
    <dbReference type="NCBI Taxonomy" id="1817890"/>
    <lineage>
        <taxon>Bacteria</taxon>
        <taxon>Raymondiibacteriota</taxon>
    </lineage>
</organism>
<dbReference type="Pfam" id="PF01103">
    <property type="entry name" value="Omp85"/>
    <property type="match status" value="1"/>
</dbReference>
<dbReference type="Pfam" id="PF01734">
    <property type="entry name" value="Patatin"/>
    <property type="match status" value="1"/>
</dbReference>
<feature type="chain" id="PRO_5009528592" description="PNPLA domain-containing protein" evidence="7">
    <location>
        <begin position="24"/>
        <end position="904"/>
    </location>
</feature>
<keyword evidence="4 6" id="KW-0443">Lipid metabolism</keyword>
<keyword evidence="7" id="KW-0732">Signal</keyword>
<feature type="short sequence motif" description="GXSXG" evidence="6">
    <location>
        <begin position="77"/>
        <end position="81"/>
    </location>
</feature>
<dbReference type="InterPro" id="IPR010827">
    <property type="entry name" value="BamA/TamA_POTRA"/>
</dbReference>
<evidence type="ECO:0000256" key="1">
    <source>
        <dbReference type="ARBA" id="ARBA00004370"/>
    </source>
</evidence>
<dbReference type="Proteomes" id="UP000179243">
    <property type="component" value="Unassembled WGS sequence"/>
</dbReference>
<evidence type="ECO:0000256" key="4">
    <source>
        <dbReference type="ARBA" id="ARBA00023098"/>
    </source>
</evidence>
<dbReference type="PANTHER" id="PTHR14226:SF29">
    <property type="entry name" value="NEUROPATHY TARGET ESTERASE SWS"/>
    <property type="match status" value="1"/>
</dbReference>
<dbReference type="PROSITE" id="PS51635">
    <property type="entry name" value="PNPLA"/>
    <property type="match status" value="1"/>
</dbReference>
<dbReference type="GO" id="GO:0019867">
    <property type="term" value="C:outer membrane"/>
    <property type="evidence" value="ECO:0007669"/>
    <property type="project" value="InterPro"/>
</dbReference>
<dbReference type="SUPFAM" id="SSF52151">
    <property type="entry name" value="FabD/lysophospholipase-like"/>
    <property type="match status" value="1"/>
</dbReference>
<dbReference type="InterPro" id="IPR050301">
    <property type="entry name" value="NTE"/>
</dbReference>
<evidence type="ECO:0000256" key="2">
    <source>
        <dbReference type="ARBA" id="ARBA00022801"/>
    </source>
</evidence>
<reference evidence="10 11" key="1">
    <citation type="journal article" date="2016" name="Nat. Commun.">
        <title>Thousands of microbial genomes shed light on interconnected biogeochemical processes in an aquifer system.</title>
        <authorList>
            <person name="Anantharaman K."/>
            <person name="Brown C.T."/>
            <person name="Hug L.A."/>
            <person name="Sharon I."/>
            <person name="Castelle C.J."/>
            <person name="Probst A.J."/>
            <person name="Thomas B.C."/>
            <person name="Singh A."/>
            <person name="Wilkins M.J."/>
            <person name="Karaoz U."/>
            <person name="Brodie E.L."/>
            <person name="Williams K.H."/>
            <person name="Hubbard S.S."/>
            <person name="Banfield J.F."/>
        </authorList>
    </citation>
    <scope>NUCLEOTIDE SEQUENCE [LARGE SCALE GENOMIC DNA]</scope>
</reference>
<evidence type="ECO:0000256" key="5">
    <source>
        <dbReference type="ARBA" id="ARBA00023136"/>
    </source>
</evidence>
<comment type="subcellular location">
    <subcellularLocation>
        <location evidence="1">Membrane</location>
    </subcellularLocation>
</comment>
<dbReference type="InterPro" id="IPR016035">
    <property type="entry name" value="Acyl_Trfase/lysoPLipase"/>
</dbReference>
<evidence type="ECO:0000313" key="10">
    <source>
        <dbReference type="EMBL" id="OGK04221.1"/>
    </source>
</evidence>
<accession>A0A1F7FC86</accession>
<dbReference type="AlphaFoldDB" id="A0A1F7FC86"/>
<keyword evidence="2 6" id="KW-0378">Hydrolase</keyword>
<feature type="active site" description="Nucleophile" evidence="6">
    <location>
        <position position="79"/>
    </location>
</feature>
<dbReference type="EMBL" id="MFYX01000074">
    <property type="protein sequence ID" value="OGK04221.1"/>
    <property type="molecule type" value="Genomic_DNA"/>
</dbReference>
<keyword evidence="5" id="KW-0472">Membrane</keyword>
<comment type="caution">
    <text evidence="10">The sequence shown here is derived from an EMBL/GenBank/DDBJ whole genome shotgun (WGS) entry which is preliminary data.</text>
</comment>
<evidence type="ECO:0000256" key="7">
    <source>
        <dbReference type="SAM" id="SignalP"/>
    </source>
</evidence>
<evidence type="ECO:0000256" key="3">
    <source>
        <dbReference type="ARBA" id="ARBA00022963"/>
    </source>
</evidence>
<feature type="domain" description="POTRA" evidence="9">
    <location>
        <begin position="487"/>
        <end position="558"/>
    </location>
</feature>
<dbReference type="InterPro" id="IPR000184">
    <property type="entry name" value="Bac_surfAg_D15"/>
</dbReference>
<feature type="active site" description="Proton acceptor" evidence="6">
    <location>
        <position position="225"/>
    </location>
</feature>
<dbReference type="PROSITE" id="PS51779">
    <property type="entry name" value="POTRA"/>
    <property type="match status" value="1"/>
</dbReference>
<dbReference type="Gene3D" id="2.40.160.50">
    <property type="entry name" value="membrane protein fhac: a member of the omp85/tpsb transporter family"/>
    <property type="match status" value="1"/>
</dbReference>
<protein>
    <recommendedName>
        <fullName evidence="12">PNPLA domain-containing protein</fullName>
    </recommendedName>
</protein>
<dbReference type="Gene3D" id="3.10.20.310">
    <property type="entry name" value="membrane protein fhac"/>
    <property type="match status" value="3"/>
</dbReference>
<dbReference type="GO" id="GO:0016787">
    <property type="term" value="F:hydrolase activity"/>
    <property type="evidence" value="ECO:0007669"/>
    <property type="project" value="UniProtKB-UniRule"/>
</dbReference>
<name>A0A1F7FC86_UNCRA</name>
<dbReference type="Pfam" id="PF07244">
    <property type="entry name" value="POTRA"/>
    <property type="match status" value="2"/>
</dbReference>
<evidence type="ECO:0000259" key="8">
    <source>
        <dbReference type="PROSITE" id="PS51635"/>
    </source>
</evidence>
<keyword evidence="3 6" id="KW-0442">Lipid degradation</keyword>
<feature type="signal peptide" evidence="7">
    <location>
        <begin position="1"/>
        <end position="23"/>
    </location>
</feature>
<evidence type="ECO:0008006" key="12">
    <source>
        <dbReference type="Google" id="ProtNLM"/>
    </source>
</evidence>
<evidence type="ECO:0000313" key="11">
    <source>
        <dbReference type="Proteomes" id="UP000179243"/>
    </source>
</evidence>
<feature type="domain" description="PNPLA" evidence="8">
    <location>
        <begin position="46"/>
        <end position="238"/>
    </location>
</feature>
<dbReference type="Gene3D" id="3.40.1090.10">
    <property type="entry name" value="Cytosolic phospholipase A2 catalytic domain"/>
    <property type="match status" value="2"/>
</dbReference>
<proteinExistence type="predicted"/>